<dbReference type="GeneID" id="91534498"/>
<keyword evidence="2" id="KW-1185">Reference proteome</keyword>
<dbReference type="Pfam" id="PF19384">
    <property type="entry name" value="DUF5959"/>
    <property type="match status" value="1"/>
</dbReference>
<gene>
    <name evidence="1" type="ORF">E5082_30970</name>
</gene>
<evidence type="ECO:0000313" key="2">
    <source>
        <dbReference type="Proteomes" id="UP000298513"/>
    </source>
</evidence>
<dbReference type="InterPro" id="IPR046003">
    <property type="entry name" value="DUF5959"/>
</dbReference>
<comment type="caution">
    <text evidence="1">The sequence shown here is derived from an EMBL/GenBank/DDBJ whole genome shotgun (WGS) entry which is preliminary data.</text>
</comment>
<proteinExistence type="predicted"/>
<dbReference type="RefSeq" id="WP_135794537.1">
    <property type="nucleotide sequence ID" value="NZ_BNBQ01000016.1"/>
</dbReference>
<name>A0A4Z1CZ27_STRGP</name>
<organism evidence="1 2">
    <name type="scientific">Streptomyces griseoluteus</name>
    <dbReference type="NCBI Taxonomy" id="29306"/>
    <lineage>
        <taxon>Bacteria</taxon>
        <taxon>Bacillati</taxon>
        <taxon>Actinomycetota</taxon>
        <taxon>Actinomycetes</taxon>
        <taxon>Kitasatosporales</taxon>
        <taxon>Streptomycetaceae</taxon>
        <taxon>Streptomyces</taxon>
    </lineage>
</organism>
<reference evidence="1 2" key="1">
    <citation type="submission" date="2019-04" db="EMBL/GenBank/DDBJ databases">
        <title>Streptomyces sp. nov. Bv016 isolated from bark of Buahinia variegata.</title>
        <authorList>
            <person name="Kanchanasin P."/>
            <person name="Tanasupawat S."/>
            <person name="Yuki M."/>
            <person name="Kudo T."/>
        </authorList>
    </citation>
    <scope>NUCLEOTIDE SEQUENCE [LARGE SCALE GENOMIC DNA]</scope>
    <source>
        <strain evidence="1 2">JCM 4765</strain>
    </source>
</reference>
<accession>A0A4Z1CZ27</accession>
<protein>
    <submittedName>
        <fullName evidence="1">Uncharacterized protein</fullName>
    </submittedName>
</protein>
<dbReference type="EMBL" id="SRRU01000016">
    <property type="protein sequence ID" value="TGN74279.1"/>
    <property type="molecule type" value="Genomic_DNA"/>
</dbReference>
<dbReference type="AlphaFoldDB" id="A0A4Z1CZ27"/>
<dbReference type="Proteomes" id="UP000298513">
    <property type="component" value="Unassembled WGS sequence"/>
</dbReference>
<evidence type="ECO:0000313" key="1">
    <source>
        <dbReference type="EMBL" id="TGN74279.1"/>
    </source>
</evidence>
<sequence length="156" mass="17636">MTEPAPTDLIHLEDADGNRCIVRVTGRFQPGILTGHDILRADVLVSASFIEARLDVLLFQHDLDAWQQDLSDLVPGRQAGIGGDRGLSLTLHMHEDGWLSVTVEDPDRLTTLLGIRAEENWVHKHQEDLQRVRQTWPSEVIETAPGAYEWCPDRKR</sequence>